<feature type="non-terminal residue" evidence="1">
    <location>
        <position position="74"/>
    </location>
</feature>
<proteinExistence type="predicted"/>
<sequence>MKINQKTIRNFVVLFCIFLALFLVGCFSKTAVTPPPPEQPTFTHYRVVTQAYKDSNPAHSIEIAWRANSIDYSF</sequence>
<accession>X0W4U0</accession>
<comment type="caution">
    <text evidence="1">The sequence shown here is derived from an EMBL/GenBank/DDBJ whole genome shotgun (WGS) entry which is preliminary data.</text>
</comment>
<gene>
    <name evidence="1" type="ORF">S01H1_51786</name>
</gene>
<name>X0W4U0_9ZZZZ</name>
<evidence type="ECO:0000313" key="1">
    <source>
        <dbReference type="EMBL" id="GAG25889.1"/>
    </source>
</evidence>
<dbReference type="EMBL" id="BARS01033442">
    <property type="protein sequence ID" value="GAG25889.1"/>
    <property type="molecule type" value="Genomic_DNA"/>
</dbReference>
<reference evidence="1" key="1">
    <citation type="journal article" date="2014" name="Front. Microbiol.">
        <title>High frequency of phylogenetically diverse reductive dehalogenase-homologous genes in deep subseafloor sedimentary metagenomes.</title>
        <authorList>
            <person name="Kawai M."/>
            <person name="Futagami T."/>
            <person name="Toyoda A."/>
            <person name="Takaki Y."/>
            <person name="Nishi S."/>
            <person name="Hori S."/>
            <person name="Arai W."/>
            <person name="Tsubouchi T."/>
            <person name="Morono Y."/>
            <person name="Uchiyama I."/>
            <person name="Ito T."/>
            <person name="Fujiyama A."/>
            <person name="Inagaki F."/>
            <person name="Takami H."/>
        </authorList>
    </citation>
    <scope>NUCLEOTIDE SEQUENCE</scope>
    <source>
        <strain evidence="1">Expedition CK06-06</strain>
    </source>
</reference>
<protein>
    <submittedName>
        <fullName evidence="1">Uncharacterized protein</fullName>
    </submittedName>
</protein>
<dbReference type="PROSITE" id="PS51257">
    <property type="entry name" value="PROKAR_LIPOPROTEIN"/>
    <property type="match status" value="1"/>
</dbReference>
<organism evidence="1">
    <name type="scientific">marine sediment metagenome</name>
    <dbReference type="NCBI Taxonomy" id="412755"/>
    <lineage>
        <taxon>unclassified sequences</taxon>
        <taxon>metagenomes</taxon>
        <taxon>ecological metagenomes</taxon>
    </lineage>
</organism>
<dbReference type="AlphaFoldDB" id="X0W4U0"/>